<dbReference type="EMBL" id="CM000880">
    <property type="protein sequence ID" value="PNT76036.1"/>
    <property type="molecule type" value="Genomic_DNA"/>
</dbReference>
<accession>A0A2K2DP39</accession>
<dbReference type="InParanoid" id="A0A2K2DP39"/>
<dbReference type="AlphaFoldDB" id="A0A2K2DP39"/>
<evidence type="ECO:0000313" key="1">
    <source>
        <dbReference type="EMBL" id="PNT76036.1"/>
    </source>
</evidence>
<reference evidence="1 2" key="1">
    <citation type="journal article" date="2010" name="Nature">
        <title>Genome sequencing and analysis of the model grass Brachypodium distachyon.</title>
        <authorList>
            <consortium name="International Brachypodium Initiative"/>
        </authorList>
    </citation>
    <scope>NUCLEOTIDE SEQUENCE [LARGE SCALE GENOMIC DNA]</scope>
    <source>
        <strain evidence="1 2">Bd21</strain>
    </source>
</reference>
<sequence length="97" mass="10731">MEPRRGTAFLSVADGLNGHSWVNAVSPSLGEVGIQEFLALWEVAGQTLLTEGEDTFRWAWSSSGMFTARSAYLAFFAGRINRDCVDLIWDSKAPMRC</sequence>
<evidence type="ECO:0000313" key="3">
    <source>
        <dbReference type="Proteomes" id="UP000008810"/>
    </source>
</evidence>
<gene>
    <name evidence="1" type="ORF">BRADI_1g43225v3</name>
</gene>
<proteinExistence type="predicted"/>
<dbReference type="EnsemblPlants" id="PNT76036">
    <property type="protein sequence ID" value="PNT76036"/>
    <property type="gene ID" value="BRADI_1g43225v3"/>
</dbReference>
<protein>
    <submittedName>
        <fullName evidence="1 2">Uncharacterized protein</fullName>
    </submittedName>
</protein>
<evidence type="ECO:0000313" key="2">
    <source>
        <dbReference type="EnsemblPlants" id="PNT76036"/>
    </source>
</evidence>
<keyword evidence="3" id="KW-1185">Reference proteome</keyword>
<dbReference type="OrthoDB" id="691957at2759"/>
<organism evidence="1">
    <name type="scientific">Brachypodium distachyon</name>
    <name type="common">Purple false brome</name>
    <name type="synonym">Trachynia distachya</name>
    <dbReference type="NCBI Taxonomy" id="15368"/>
    <lineage>
        <taxon>Eukaryota</taxon>
        <taxon>Viridiplantae</taxon>
        <taxon>Streptophyta</taxon>
        <taxon>Embryophyta</taxon>
        <taxon>Tracheophyta</taxon>
        <taxon>Spermatophyta</taxon>
        <taxon>Magnoliopsida</taxon>
        <taxon>Liliopsida</taxon>
        <taxon>Poales</taxon>
        <taxon>Poaceae</taxon>
        <taxon>BOP clade</taxon>
        <taxon>Pooideae</taxon>
        <taxon>Stipodae</taxon>
        <taxon>Brachypodieae</taxon>
        <taxon>Brachypodium</taxon>
    </lineage>
</organism>
<name>A0A2K2DP39_BRADI</name>
<reference evidence="2" key="3">
    <citation type="submission" date="2018-08" db="UniProtKB">
        <authorList>
            <consortium name="EnsemblPlants"/>
        </authorList>
    </citation>
    <scope>IDENTIFICATION</scope>
    <source>
        <strain evidence="2">cv. Bd21</strain>
    </source>
</reference>
<dbReference type="Proteomes" id="UP000008810">
    <property type="component" value="Chromosome 1"/>
</dbReference>
<dbReference type="Gramene" id="PNT76036">
    <property type="protein sequence ID" value="PNT76036"/>
    <property type="gene ID" value="BRADI_1g43225v3"/>
</dbReference>
<reference evidence="1" key="2">
    <citation type="submission" date="2017-06" db="EMBL/GenBank/DDBJ databases">
        <title>WGS assembly of Brachypodium distachyon.</title>
        <authorList>
            <consortium name="The International Brachypodium Initiative"/>
            <person name="Lucas S."/>
            <person name="Harmon-Smith M."/>
            <person name="Lail K."/>
            <person name="Tice H."/>
            <person name="Grimwood J."/>
            <person name="Bruce D."/>
            <person name="Barry K."/>
            <person name="Shu S."/>
            <person name="Lindquist E."/>
            <person name="Wang M."/>
            <person name="Pitluck S."/>
            <person name="Vogel J.P."/>
            <person name="Garvin D.F."/>
            <person name="Mockler T.C."/>
            <person name="Schmutz J."/>
            <person name="Rokhsar D."/>
            <person name="Bevan M.W."/>
        </authorList>
    </citation>
    <scope>NUCLEOTIDE SEQUENCE</scope>
    <source>
        <strain evidence="1">Bd21</strain>
    </source>
</reference>